<comment type="caution">
    <text evidence="1">The sequence shown here is derived from an EMBL/GenBank/DDBJ whole genome shotgun (WGS) entry which is preliminary data.</text>
</comment>
<proteinExistence type="predicted"/>
<dbReference type="OrthoDB" id="4696807at2759"/>
<protein>
    <submittedName>
        <fullName evidence="1">Uncharacterized protein</fullName>
    </submittedName>
</protein>
<organism evidence="1 2">
    <name type="scientific">Monosporascus ibericus</name>
    <dbReference type="NCBI Taxonomy" id="155417"/>
    <lineage>
        <taxon>Eukaryota</taxon>
        <taxon>Fungi</taxon>
        <taxon>Dikarya</taxon>
        <taxon>Ascomycota</taxon>
        <taxon>Pezizomycotina</taxon>
        <taxon>Sordariomycetes</taxon>
        <taxon>Xylariomycetidae</taxon>
        <taxon>Xylariales</taxon>
        <taxon>Xylariales incertae sedis</taxon>
        <taxon>Monosporascus</taxon>
    </lineage>
</organism>
<reference evidence="1 2" key="1">
    <citation type="submission" date="2018-06" db="EMBL/GenBank/DDBJ databases">
        <title>Complete Genomes of Monosporascus.</title>
        <authorList>
            <person name="Robinson A.J."/>
            <person name="Natvig D.O."/>
        </authorList>
    </citation>
    <scope>NUCLEOTIDE SEQUENCE [LARGE SCALE GENOMIC DNA]</scope>
    <source>
        <strain evidence="1 2">CBS 110550</strain>
    </source>
</reference>
<accession>A0A4Q4TUQ8</accession>
<evidence type="ECO:0000313" key="1">
    <source>
        <dbReference type="EMBL" id="RYP11286.1"/>
    </source>
</evidence>
<sequence>MSRSSEDRSPLSVGTEIDIHPEDTTGLWEAMREKLDYIAAVRAGVLEAYKGIFLNDDYERNIATTKAAIDRLRPQMCVAVRPCREDMPGSMTACGSRLRIDHYALVGHLGDPHTTEQEWEALDSALAELKLLFDEPEDIVRLAAAWSCAHNVSEAKIATYLHGAENPPFRELDAEVLAALGQTELDFHDCMEAMGYWLLALEEAEKDTIGALELQEIYEDSKDIITNAFEAAGLEELT</sequence>
<dbReference type="Proteomes" id="UP000293360">
    <property type="component" value="Unassembled WGS sequence"/>
</dbReference>
<keyword evidence="2" id="KW-1185">Reference proteome</keyword>
<dbReference type="AlphaFoldDB" id="A0A4Q4TUQ8"/>
<dbReference type="EMBL" id="QJNU01000003">
    <property type="protein sequence ID" value="RYP11286.1"/>
    <property type="molecule type" value="Genomic_DNA"/>
</dbReference>
<gene>
    <name evidence="1" type="ORF">DL764_000104</name>
</gene>
<name>A0A4Q4TUQ8_9PEZI</name>
<evidence type="ECO:0000313" key="2">
    <source>
        <dbReference type="Proteomes" id="UP000293360"/>
    </source>
</evidence>